<dbReference type="GO" id="GO:0038023">
    <property type="term" value="F:signaling receptor activity"/>
    <property type="evidence" value="ECO:0007669"/>
    <property type="project" value="TreeGrafter"/>
</dbReference>
<dbReference type="GO" id="GO:0005737">
    <property type="term" value="C:cytoplasm"/>
    <property type="evidence" value="ECO:0007669"/>
    <property type="project" value="TreeGrafter"/>
</dbReference>
<evidence type="ECO:0000256" key="1">
    <source>
        <dbReference type="ARBA" id="ARBA00009744"/>
    </source>
</evidence>
<dbReference type="InterPro" id="IPR000916">
    <property type="entry name" value="Bet_v_I/MLP"/>
</dbReference>
<name>A0AAD1ZRP2_9LAMI</name>
<comment type="similarity">
    <text evidence="1">Belongs to the BetVI family.</text>
</comment>
<dbReference type="Proteomes" id="UP000834106">
    <property type="component" value="Chromosome 12"/>
</dbReference>
<organism evidence="3 4">
    <name type="scientific">Fraxinus pennsylvanica</name>
    <dbReference type="NCBI Taxonomy" id="56036"/>
    <lineage>
        <taxon>Eukaryota</taxon>
        <taxon>Viridiplantae</taxon>
        <taxon>Streptophyta</taxon>
        <taxon>Embryophyta</taxon>
        <taxon>Tracheophyta</taxon>
        <taxon>Spermatophyta</taxon>
        <taxon>Magnoliopsida</taxon>
        <taxon>eudicotyledons</taxon>
        <taxon>Gunneridae</taxon>
        <taxon>Pentapetalae</taxon>
        <taxon>asterids</taxon>
        <taxon>lamiids</taxon>
        <taxon>Lamiales</taxon>
        <taxon>Oleaceae</taxon>
        <taxon>Oleeae</taxon>
        <taxon>Fraxinus</taxon>
    </lineage>
</organism>
<dbReference type="PROSITE" id="PS50873">
    <property type="entry name" value="PEROXIDASE_4"/>
    <property type="match status" value="1"/>
</dbReference>
<dbReference type="GO" id="GO:0004864">
    <property type="term" value="F:protein phosphatase inhibitor activity"/>
    <property type="evidence" value="ECO:0007669"/>
    <property type="project" value="TreeGrafter"/>
</dbReference>
<dbReference type="GO" id="GO:0005634">
    <property type="term" value="C:nucleus"/>
    <property type="evidence" value="ECO:0007669"/>
    <property type="project" value="TreeGrafter"/>
</dbReference>
<dbReference type="GO" id="GO:0009738">
    <property type="term" value="P:abscisic acid-activated signaling pathway"/>
    <property type="evidence" value="ECO:0007669"/>
    <property type="project" value="TreeGrafter"/>
</dbReference>
<proteinExistence type="inferred from homology"/>
<dbReference type="AlphaFoldDB" id="A0AAD1ZRP2"/>
<keyword evidence="4" id="KW-1185">Reference proteome</keyword>
<dbReference type="CDD" id="cd07821">
    <property type="entry name" value="PYR_PYL_RCAR_like"/>
    <property type="match status" value="1"/>
</dbReference>
<evidence type="ECO:0000313" key="4">
    <source>
        <dbReference type="Proteomes" id="UP000834106"/>
    </source>
</evidence>
<dbReference type="GO" id="GO:0006979">
    <property type="term" value="P:response to oxidative stress"/>
    <property type="evidence" value="ECO:0007669"/>
    <property type="project" value="InterPro"/>
</dbReference>
<dbReference type="EMBL" id="OU503047">
    <property type="protein sequence ID" value="CAI9772012.1"/>
    <property type="molecule type" value="Genomic_DNA"/>
</dbReference>
<dbReference type="SUPFAM" id="SSF55961">
    <property type="entry name" value="Bet v1-like"/>
    <property type="match status" value="1"/>
</dbReference>
<dbReference type="GO" id="GO:0004601">
    <property type="term" value="F:peroxidase activity"/>
    <property type="evidence" value="ECO:0007669"/>
    <property type="project" value="InterPro"/>
</dbReference>
<accession>A0AAD1ZRP2</accession>
<protein>
    <recommendedName>
        <fullName evidence="2">Plant heme peroxidase family profile domain-containing protein</fullName>
    </recommendedName>
</protein>
<dbReference type="Gene3D" id="3.30.530.20">
    <property type="match status" value="1"/>
</dbReference>
<dbReference type="GO" id="GO:0006952">
    <property type="term" value="P:defense response"/>
    <property type="evidence" value="ECO:0007669"/>
    <property type="project" value="InterPro"/>
</dbReference>
<dbReference type="InterPro" id="IPR010255">
    <property type="entry name" value="Haem_peroxidase_sf"/>
</dbReference>
<reference evidence="3" key="1">
    <citation type="submission" date="2023-05" db="EMBL/GenBank/DDBJ databases">
        <authorList>
            <person name="Huff M."/>
        </authorList>
    </citation>
    <scope>NUCLEOTIDE SEQUENCE</scope>
</reference>
<dbReference type="InterPro" id="IPR023393">
    <property type="entry name" value="START-like_dom_sf"/>
</dbReference>
<dbReference type="InterPro" id="IPR050279">
    <property type="entry name" value="Plant_def-hormone_signal"/>
</dbReference>
<evidence type="ECO:0000259" key="2">
    <source>
        <dbReference type="PROSITE" id="PS50873"/>
    </source>
</evidence>
<feature type="domain" description="Plant heme peroxidase family profile" evidence="2">
    <location>
        <begin position="1"/>
        <end position="221"/>
    </location>
</feature>
<dbReference type="GO" id="GO:0020037">
    <property type="term" value="F:heme binding"/>
    <property type="evidence" value="ECO:0007669"/>
    <property type="project" value="InterPro"/>
</dbReference>
<dbReference type="Pfam" id="PF00407">
    <property type="entry name" value="Bet_v_1"/>
    <property type="match status" value="1"/>
</dbReference>
<evidence type="ECO:0000313" key="3">
    <source>
        <dbReference type="EMBL" id="CAI9772012.1"/>
    </source>
</evidence>
<dbReference type="GO" id="GO:0010427">
    <property type="term" value="F:abscisic acid binding"/>
    <property type="evidence" value="ECO:0007669"/>
    <property type="project" value="TreeGrafter"/>
</dbReference>
<dbReference type="PANTHER" id="PTHR31213">
    <property type="entry name" value="OS08G0374000 PROTEIN-RELATED"/>
    <property type="match status" value="1"/>
</dbReference>
<dbReference type="InterPro" id="IPR002016">
    <property type="entry name" value="Haem_peroxidase"/>
</dbReference>
<dbReference type="SUPFAM" id="SSF48113">
    <property type="entry name" value="Heme-dependent peroxidases"/>
    <property type="match status" value="1"/>
</dbReference>
<dbReference type="Gene3D" id="1.10.420.10">
    <property type="entry name" value="Peroxidase, domain 2"/>
    <property type="match status" value="1"/>
</dbReference>
<dbReference type="PANTHER" id="PTHR31213:SF3">
    <property type="entry name" value="OS02G0226801 PROTEIN"/>
    <property type="match status" value="1"/>
</dbReference>
<sequence length="228" mass="25412">MPFLTQTHALLSQRIDAPVAQAVWPFVHRFDYPLKYKHFIKSSNMVVGDGSIGSIREVTVVSGLSASASTERLEILGEEKLILNFRVVGGEHRLNNYRSVTSVNEFIDAENKICTIVWSLIYGDAPPLRTKERLHTASSSLSSDDKEIEKITEGGFAREVRDRRWGRGGVRVRSTAPIVSSFASNPSAFQQNFANAMIKMANIQVLVGKAGEIRKNCRVFNPKSRKGF</sequence>
<gene>
    <name evidence="3" type="ORF">FPE_LOCUS19442</name>
</gene>